<dbReference type="Gene3D" id="2.120.10.80">
    <property type="entry name" value="Kelch-type beta propeller"/>
    <property type="match status" value="2"/>
</dbReference>
<dbReference type="Pfam" id="PF01344">
    <property type="entry name" value="Kelch_1"/>
    <property type="match status" value="3"/>
</dbReference>
<keyword evidence="3" id="KW-1185">Reference proteome</keyword>
<sequence>MPSDIHLGTLTLTLGLIPGLPDDLSALILAFIPYSYHGSLRSISKSWKKFFSSRAVHTIRAKHVPLSIKGEVLCVFPNDPSVSDFYVFDVRNKAWSCLPPMPCNPHVYGLCNFVCVSYESSLYVIGGSLFDTRSFPLDRPTPSNAVFRYDFVTRSWEVLRNIHLGTLTLTLGLIPGLPDDLSALILAFIPYSYHGSLRSISRSWKKFFSSRAVHTIRAKHVPLSIKGEVLCVFPNDPSVSDFYVFDVRNKAWSCLPPMPCNPHVYGLCNFVCVSYESSLYVIGGSLFDTRSFPLDRPTPSNAVFRYDFVTRSWEVLRSMITPRGSFACAAVDDCGRIVVAGGGSRHTLFGAAGSRMSSVEMYDIRRNEWVALDGLPRFRAGCVGFMAGGKDDEEKEFWVMGGYGESRTILGVFPVDEYYRDAVAMQLTDGGVGKWREVGDMWEEGERTQLGKIAIVEDVNGGSPGIFMLDKNRIFRYDMTSNRWQMETTLPRRAIDESSVGFVALNGELHVMASHNGAGSIENRRLRRHKKLTSLFIQIYHPGKLTWRTLITKPPVQQPLDFKHAVICTIRL</sequence>
<dbReference type="InterPro" id="IPR015915">
    <property type="entry name" value="Kelch-typ_b-propeller"/>
</dbReference>
<feature type="domain" description="F-box" evidence="1">
    <location>
        <begin position="20"/>
        <end position="60"/>
    </location>
</feature>
<dbReference type="SMART" id="SM00612">
    <property type="entry name" value="Kelch"/>
    <property type="match status" value="3"/>
</dbReference>
<protein>
    <submittedName>
        <fullName evidence="2">F-box domain, cyclin-like protein</fullName>
    </submittedName>
</protein>
<dbReference type="AlphaFoldDB" id="A0A2U1N0M1"/>
<dbReference type="InterPro" id="IPR006652">
    <property type="entry name" value="Kelch_1"/>
</dbReference>
<name>A0A2U1N0M1_ARTAN</name>
<evidence type="ECO:0000313" key="3">
    <source>
        <dbReference type="Proteomes" id="UP000245207"/>
    </source>
</evidence>
<dbReference type="CDD" id="cd22152">
    <property type="entry name" value="F-box_AtAFR-like"/>
    <property type="match status" value="2"/>
</dbReference>
<gene>
    <name evidence="2" type="ORF">CTI12_AA325440</name>
</gene>
<dbReference type="SUPFAM" id="SSF81383">
    <property type="entry name" value="F-box domain"/>
    <property type="match status" value="2"/>
</dbReference>
<dbReference type="SUPFAM" id="SSF117281">
    <property type="entry name" value="Kelch motif"/>
    <property type="match status" value="2"/>
</dbReference>
<proteinExistence type="predicted"/>
<dbReference type="Proteomes" id="UP000245207">
    <property type="component" value="Unassembled WGS sequence"/>
</dbReference>
<dbReference type="SMART" id="SM00256">
    <property type="entry name" value="FBOX"/>
    <property type="match status" value="2"/>
</dbReference>
<evidence type="ECO:0000313" key="2">
    <source>
        <dbReference type="EMBL" id="PWA67065.1"/>
    </source>
</evidence>
<evidence type="ECO:0000259" key="1">
    <source>
        <dbReference type="SMART" id="SM00256"/>
    </source>
</evidence>
<dbReference type="EMBL" id="PKPP01003904">
    <property type="protein sequence ID" value="PWA67065.1"/>
    <property type="molecule type" value="Genomic_DNA"/>
</dbReference>
<dbReference type="InterPro" id="IPR036047">
    <property type="entry name" value="F-box-like_dom_sf"/>
</dbReference>
<accession>A0A2U1N0M1</accession>
<dbReference type="Pfam" id="PF00646">
    <property type="entry name" value="F-box"/>
    <property type="match status" value="2"/>
</dbReference>
<organism evidence="2 3">
    <name type="scientific">Artemisia annua</name>
    <name type="common">Sweet wormwood</name>
    <dbReference type="NCBI Taxonomy" id="35608"/>
    <lineage>
        <taxon>Eukaryota</taxon>
        <taxon>Viridiplantae</taxon>
        <taxon>Streptophyta</taxon>
        <taxon>Embryophyta</taxon>
        <taxon>Tracheophyta</taxon>
        <taxon>Spermatophyta</taxon>
        <taxon>Magnoliopsida</taxon>
        <taxon>eudicotyledons</taxon>
        <taxon>Gunneridae</taxon>
        <taxon>Pentapetalae</taxon>
        <taxon>asterids</taxon>
        <taxon>campanulids</taxon>
        <taxon>Asterales</taxon>
        <taxon>Asteraceae</taxon>
        <taxon>Asteroideae</taxon>
        <taxon>Anthemideae</taxon>
        <taxon>Artemisiinae</taxon>
        <taxon>Artemisia</taxon>
    </lineage>
</organism>
<dbReference type="STRING" id="35608.A0A2U1N0M1"/>
<dbReference type="PANTHER" id="PTHR47850">
    <property type="entry name" value="F-BOX/KELCH-REPEAT PROTEIN OR23"/>
    <property type="match status" value="1"/>
</dbReference>
<reference evidence="2 3" key="1">
    <citation type="journal article" date="2018" name="Mol. Plant">
        <title>The genome of Artemisia annua provides insight into the evolution of Asteraceae family and artemisinin biosynthesis.</title>
        <authorList>
            <person name="Shen Q."/>
            <person name="Zhang L."/>
            <person name="Liao Z."/>
            <person name="Wang S."/>
            <person name="Yan T."/>
            <person name="Shi P."/>
            <person name="Liu M."/>
            <person name="Fu X."/>
            <person name="Pan Q."/>
            <person name="Wang Y."/>
            <person name="Lv Z."/>
            <person name="Lu X."/>
            <person name="Zhang F."/>
            <person name="Jiang W."/>
            <person name="Ma Y."/>
            <person name="Chen M."/>
            <person name="Hao X."/>
            <person name="Li L."/>
            <person name="Tang Y."/>
            <person name="Lv G."/>
            <person name="Zhou Y."/>
            <person name="Sun X."/>
            <person name="Brodelius P.E."/>
            <person name="Rose J.K.C."/>
            <person name="Tang K."/>
        </authorList>
    </citation>
    <scope>NUCLEOTIDE SEQUENCE [LARGE SCALE GENOMIC DNA]</scope>
    <source>
        <strain evidence="3">cv. Huhao1</strain>
        <tissue evidence="2">Leaf</tissue>
    </source>
</reference>
<dbReference type="OrthoDB" id="45365at2759"/>
<dbReference type="PANTHER" id="PTHR47850:SF1">
    <property type="entry name" value="F-BOX_KELCH-REPEAT PROTEIN OR23"/>
    <property type="match status" value="1"/>
</dbReference>
<feature type="domain" description="F-box" evidence="1">
    <location>
        <begin position="177"/>
        <end position="217"/>
    </location>
</feature>
<dbReference type="InterPro" id="IPR001810">
    <property type="entry name" value="F-box_dom"/>
</dbReference>
<comment type="caution">
    <text evidence="2">The sequence shown here is derived from an EMBL/GenBank/DDBJ whole genome shotgun (WGS) entry which is preliminary data.</text>
</comment>